<dbReference type="GO" id="GO:0005634">
    <property type="term" value="C:nucleus"/>
    <property type="evidence" value="ECO:0007669"/>
    <property type="project" value="UniProtKB-SubCell"/>
</dbReference>
<evidence type="ECO:0000313" key="30">
    <source>
        <dbReference type="Proteomes" id="UP000283509"/>
    </source>
</evidence>
<evidence type="ECO:0000256" key="18">
    <source>
        <dbReference type="ARBA" id="ARBA00029673"/>
    </source>
</evidence>
<keyword evidence="10" id="KW-0694">RNA-binding</keyword>
<evidence type="ECO:0000256" key="26">
    <source>
        <dbReference type="ARBA" id="ARBA00053094"/>
    </source>
</evidence>
<evidence type="ECO:0000256" key="1">
    <source>
        <dbReference type="ARBA" id="ARBA00001946"/>
    </source>
</evidence>
<comment type="caution">
    <text evidence="29">The sequence shown here is derived from an EMBL/GenBank/DDBJ whole genome shotgun (WGS) entry which is preliminary data.</text>
</comment>
<dbReference type="InterPro" id="IPR020084">
    <property type="entry name" value="NUDIX_hydrolase_CS"/>
</dbReference>
<comment type="similarity">
    <text evidence="4 27">Belongs to the Nudix hydrolase family.</text>
</comment>
<keyword evidence="11" id="KW-0539">Nucleus</keyword>
<comment type="catalytic activity">
    <reaction evidence="24">
        <text>O(6)-methyl-dGTP + H2O = O(6)-methyl-dGMP + diphosphate + H(+)</text>
        <dbReference type="Rhea" id="RHEA:67600"/>
        <dbReference type="ChEBI" id="CHEBI:15377"/>
        <dbReference type="ChEBI" id="CHEBI:15378"/>
        <dbReference type="ChEBI" id="CHEBI:33019"/>
        <dbReference type="ChEBI" id="CHEBI:169974"/>
        <dbReference type="ChEBI" id="CHEBI:169975"/>
    </reaction>
    <physiologicalReaction direction="left-to-right" evidence="24">
        <dbReference type="Rhea" id="RHEA:67601"/>
    </physiologicalReaction>
</comment>
<keyword evidence="8 27" id="KW-0378">Hydrolase</keyword>
<evidence type="ECO:0000256" key="19">
    <source>
        <dbReference type="ARBA" id="ARBA00030634"/>
    </source>
</evidence>
<dbReference type="GO" id="GO:0042262">
    <property type="term" value="P:DNA protection"/>
    <property type="evidence" value="ECO:0007669"/>
    <property type="project" value="InterPro"/>
</dbReference>
<evidence type="ECO:0000256" key="11">
    <source>
        <dbReference type="ARBA" id="ARBA00023242"/>
    </source>
</evidence>
<keyword evidence="9" id="KW-0460">Magnesium</keyword>
<dbReference type="Gene3D" id="3.90.79.10">
    <property type="entry name" value="Nucleoside Triphosphate Pyrophosphohydrolase"/>
    <property type="match status" value="1"/>
</dbReference>
<dbReference type="PANTHER" id="PTHR43758:SF2">
    <property type="entry name" value="OXIDIZED PURINE NUCLEOSIDE TRIPHOSPHATE HYDROLASE"/>
    <property type="match status" value="1"/>
</dbReference>
<evidence type="ECO:0000256" key="14">
    <source>
        <dbReference type="ARBA" id="ARBA00024486"/>
    </source>
</evidence>
<dbReference type="InterPro" id="IPR020476">
    <property type="entry name" value="Nudix_hydrolase"/>
</dbReference>
<evidence type="ECO:0000256" key="20">
    <source>
        <dbReference type="ARBA" id="ARBA00030682"/>
    </source>
</evidence>
<dbReference type="CDD" id="cd03427">
    <property type="entry name" value="NUDIX_MTH1_Nudt1"/>
    <property type="match status" value="1"/>
</dbReference>
<accession>A0A3R7N2Q9</accession>
<dbReference type="PROSITE" id="PS00893">
    <property type="entry name" value="NUDIX_BOX"/>
    <property type="match status" value="1"/>
</dbReference>
<comment type="cofactor">
    <cofactor evidence="1">
        <name>Mg(2+)</name>
        <dbReference type="ChEBI" id="CHEBI:18420"/>
    </cofactor>
</comment>
<dbReference type="AlphaFoldDB" id="A0A3R7N2Q9"/>
<dbReference type="PRINTS" id="PR00502">
    <property type="entry name" value="NUDIXFAMILY"/>
</dbReference>
<comment type="catalytic activity">
    <reaction evidence="13">
        <text>2-oxo-dATP + H2O = 2-oxo-dAMP + diphosphate + H(+)</text>
        <dbReference type="Rhea" id="RHEA:31583"/>
        <dbReference type="ChEBI" id="CHEBI:15377"/>
        <dbReference type="ChEBI" id="CHEBI:15378"/>
        <dbReference type="ChEBI" id="CHEBI:33019"/>
        <dbReference type="ChEBI" id="CHEBI:63212"/>
        <dbReference type="ChEBI" id="CHEBI:77897"/>
        <dbReference type="EC" id="3.6.1.56"/>
    </reaction>
    <physiologicalReaction direction="left-to-right" evidence="13">
        <dbReference type="Rhea" id="RHEA:31584"/>
    </physiologicalReaction>
</comment>
<evidence type="ECO:0000256" key="13">
    <source>
        <dbReference type="ARBA" id="ARBA00024459"/>
    </source>
</evidence>
<evidence type="ECO:0000256" key="5">
    <source>
        <dbReference type="ARBA" id="ARBA00011245"/>
    </source>
</evidence>
<evidence type="ECO:0000256" key="8">
    <source>
        <dbReference type="ARBA" id="ARBA00022801"/>
    </source>
</evidence>
<evidence type="ECO:0000259" key="28">
    <source>
        <dbReference type="PROSITE" id="PS51462"/>
    </source>
</evidence>
<dbReference type="EC" id="3.6.1.56" evidence="16"/>
<dbReference type="GO" id="GO:0046872">
    <property type="term" value="F:metal ion binding"/>
    <property type="evidence" value="ECO:0007669"/>
    <property type="project" value="UniProtKB-KW"/>
</dbReference>
<evidence type="ECO:0000256" key="25">
    <source>
        <dbReference type="ARBA" id="ARBA00049032"/>
    </source>
</evidence>
<keyword evidence="30" id="KW-1185">Reference proteome</keyword>
<comment type="function">
    <text evidence="26">Oxidized purine nucleoside triphosphate hydrolase which is a prominent sanitizer of the oxidized nucleotide pool. Catalyzes the hydrolysis of 2-oxo-dATP (2-hydroxy-dATP) into 2-oxo-dAMP. Also has a significant hydrolase activity toward 2-oxo-ATP, 8-oxo-dGTP and 8-oxo-dATP. Through the hydrolysis of oxidized purine nucleoside triphosphates, prevents their incorporation into DNA and the subsequent transversions A:T to C:G and G:C to T:A. Also catalyzes the hydrolysis of methylated purine nucleoside triphosphate preventing their integration into DNA. Through this antimutagenic activity protects cells from oxidative stress.</text>
</comment>
<evidence type="ECO:0000256" key="15">
    <source>
        <dbReference type="ARBA" id="ARBA00024596"/>
    </source>
</evidence>
<reference evidence="29 30" key="1">
    <citation type="submission" date="2018-04" db="EMBL/GenBank/DDBJ databases">
        <authorList>
            <person name="Zhang X."/>
            <person name="Yuan J."/>
            <person name="Li F."/>
            <person name="Xiang J."/>
        </authorList>
    </citation>
    <scope>NUCLEOTIDE SEQUENCE [LARGE SCALE GENOMIC DNA]</scope>
    <source>
        <tissue evidence="29">Muscle</tissue>
    </source>
</reference>
<evidence type="ECO:0000256" key="24">
    <source>
        <dbReference type="ARBA" id="ARBA00048894"/>
    </source>
</evidence>
<comment type="catalytic activity">
    <reaction evidence="15">
        <text>2-oxo-ATP + H2O = 2-oxo-AMP + diphosphate + H(+)</text>
        <dbReference type="Rhea" id="RHEA:67392"/>
        <dbReference type="ChEBI" id="CHEBI:15377"/>
        <dbReference type="ChEBI" id="CHEBI:15378"/>
        <dbReference type="ChEBI" id="CHEBI:33019"/>
        <dbReference type="ChEBI" id="CHEBI:71395"/>
        <dbReference type="ChEBI" id="CHEBI:172878"/>
    </reaction>
    <physiologicalReaction direction="left-to-right" evidence="15">
        <dbReference type="Rhea" id="RHEA:67393"/>
    </physiologicalReaction>
</comment>
<comment type="subcellular location">
    <subcellularLocation>
        <location evidence="3">Cytoplasm</location>
    </subcellularLocation>
    <subcellularLocation>
        <location evidence="2">Nucleus</location>
    </subcellularLocation>
</comment>
<dbReference type="EMBL" id="QCYY01001747">
    <property type="protein sequence ID" value="ROT75660.1"/>
    <property type="molecule type" value="Genomic_DNA"/>
</dbReference>
<evidence type="ECO:0000256" key="7">
    <source>
        <dbReference type="ARBA" id="ARBA00022723"/>
    </source>
</evidence>
<evidence type="ECO:0000256" key="16">
    <source>
        <dbReference type="ARBA" id="ARBA00026103"/>
    </source>
</evidence>
<gene>
    <name evidence="29" type="ORF">C7M84_005766</name>
</gene>
<evidence type="ECO:0000313" key="29">
    <source>
        <dbReference type="EMBL" id="ROT75660.1"/>
    </source>
</evidence>
<comment type="catalytic activity">
    <reaction evidence="23">
        <text>N(6)-methyl-ATP + H2O = N(6)-methyl-AMP + diphosphate + H(+)</text>
        <dbReference type="Rhea" id="RHEA:67608"/>
        <dbReference type="ChEBI" id="CHEBI:15377"/>
        <dbReference type="ChEBI" id="CHEBI:15378"/>
        <dbReference type="ChEBI" id="CHEBI:33019"/>
        <dbReference type="ChEBI" id="CHEBI:144842"/>
        <dbReference type="ChEBI" id="CHEBI:172873"/>
    </reaction>
    <physiologicalReaction direction="left-to-right" evidence="23">
        <dbReference type="Rhea" id="RHEA:67609"/>
    </physiologicalReaction>
</comment>
<dbReference type="SUPFAM" id="SSF55811">
    <property type="entry name" value="Nudix"/>
    <property type="match status" value="1"/>
</dbReference>
<keyword evidence="7" id="KW-0479">Metal-binding</keyword>
<evidence type="ECO:0000256" key="9">
    <source>
        <dbReference type="ARBA" id="ARBA00022842"/>
    </source>
</evidence>
<evidence type="ECO:0000256" key="12">
    <source>
        <dbReference type="ARBA" id="ARBA00024448"/>
    </source>
</evidence>
<dbReference type="InterPro" id="IPR000086">
    <property type="entry name" value="NUDIX_hydrolase_dom"/>
</dbReference>
<dbReference type="OrthoDB" id="408303at2759"/>
<dbReference type="PANTHER" id="PTHR43758">
    <property type="entry name" value="7,8-DIHYDRO-8-OXOGUANINE TRIPHOSPHATASE"/>
    <property type="match status" value="1"/>
</dbReference>
<comment type="catalytic activity">
    <reaction evidence="12">
        <text>8-oxo-dATP + H2O = 8-oxo-dAMP + diphosphate + H(+)</text>
        <dbReference type="Rhea" id="RHEA:65396"/>
        <dbReference type="ChEBI" id="CHEBI:15377"/>
        <dbReference type="ChEBI" id="CHEBI:15378"/>
        <dbReference type="ChEBI" id="CHEBI:33019"/>
        <dbReference type="ChEBI" id="CHEBI:71361"/>
        <dbReference type="ChEBI" id="CHEBI:172871"/>
    </reaction>
    <physiologicalReaction direction="left-to-right" evidence="12">
        <dbReference type="Rhea" id="RHEA:65397"/>
    </physiologicalReaction>
</comment>
<feature type="domain" description="Nudix hydrolase" evidence="28">
    <location>
        <begin position="1"/>
        <end position="115"/>
    </location>
</feature>
<evidence type="ECO:0000256" key="6">
    <source>
        <dbReference type="ARBA" id="ARBA00022490"/>
    </source>
</evidence>
<sequence length="115" mass="12673">MFIREGEKILLGYKKRGFGQGRWNGFGGKVEPGETPEQAAIRETKEEAGVDLSVGAVEKVGELEFTFEGEDILMHVMVYASGSYQGTPAESEVARHRTPGMLRLCDLLHTCKIKA</sequence>
<comment type="subunit">
    <text evidence="5">Monomer.</text>
</comment>
<evidence type="ECO:0000256" key="4">
    <source>
        <dbReference type="ARBA" id="ARBA00005582"/>
    </source>
</evidence>
<evidence type="ECO:0000256" key="23">
    <source>
        <dbReference type="ARBA" id="ARBA00048002"/>
    </source>
</evidence>
<dbReference type="InterPro" id="IPR003563">
    <property type="entry name" value="8ODP"/>
</dbReference>
<dbReference type="PRINTS" id="PR01403">
    <property type="entry name" value="8OXTPHPHTASE"/>
</dbReference>
<evidence type="ECO:0000256" key="10">
    <source>
        <dbReference type="ARBA" id="ARBA00022884"/>
    </source>
</evidence>
<proteinExistence type="inferred from homology"/>
<evidence type="ECO:0000256" key="21">
    <source>
        <dbReference type="ARBA" id="ARBA00031927"/>
    </source>
</evidence>
<dbReference type="GO" id="GO:0008413">
    <property type="term" value="F:8-oxo-7,8-dihydroguanosine triphosphate pyrophosphatase activity"/>
    <property type="evidence" value="ECO:0007669"/>
    <property type="project" value="InterPro"/>
</dbReference>
<evidence type="ECO:0000256" key="17">
    <source>
        <dbReference type="ARBA" id="ARBA00026218"/>
    </source>
</evidence>
<evidence type="ECO:0000256" key="3">
    <source>
        <dbReference type="ARBA" id="ARBA00004496"/>
    </source>
</evidence>
<comment type="catalytic activity">
    <reaction evidence="14">
        <text>8-oxo-dGTP + H2O = 8-oxo-dGMP + diphosphate + H(+)</text>
        <dbReference type="Rhea" id="RHEA:31575"/>
        <dbReference type="ChEBI" id="CHEBI:15377"/>
        <dbReference type="ChEBI" id="CHEBI:15378"/>
        <dbReference type="ChEBI" id="CHEBI:33019"/>
        <dbReference type="ChEBI" id="CHEBI:63224"/>
        <dbReference type="ChEBI" id="CHEBI:77896"/>
    </reaction>
    <physiologicalReaction direction="left-to-right" evidence="14">
        <dbReference type="Rhea" id="RHEA:31576"/>
    </physiologicalReaction>
</comment>
<evidence type="ECO:0000256" key="22">
    <source>
        <dbReference type="ARBA" id="ARBA00032071"/>
    </source>
</evidence>
<dbReference type="STRING" id="6689.A0A3R7N2Q9"/>
<name>A0A3R7N2Q9_PENVA</name>
<dbReference type="InterPro" id="IPR015797">
    <property type="entry name" value="NUDIX_hydrolase-like_dom_sf"/>
</dbReference>
<keyword evidence="6" id="KW-0963">Cytoplasm</keyword>
<comment type="catalytic activity">
    <reaction evidence="25">
        <text>N(6)-methyl-dATP + H2O = N(6)-methyl-dAMP + diphosphate + H(+)</text>
        <dbReference type="Rhea" id="RHEA:67604"/>
        <dbReference type="ChEBI" id="CHEBI:15377"/>
        <dbReference type="ChEBI" id="CHEBI:15378"/>
        <dbReference type="ChEBI" id="CHEBI:33019"/>
        <dbReference type="ChEBI" id="CHEBI:169976"/>
        <dbReference type="ChEBI" id="CHEBI:172872"/>
    </reaction>
    <physiologicalReaction direction="left-to-right" evidence="25">
        <dbReference type="Rhea" id="RHEA:67605"/>
    </physiologicalReaction>
</comment>
<dbReference type="Proteomes" id="UP000283509">
    <property type="component" value="Unassembled WGS sequence"/>
</dbReference>
<dbReference type="Pfam" id="PF00293">
    <property type="entry name" value="NUDIX"/>
    <property type="match status" value="1"/>
</dbReference>
<organism evidence="29 30">
    <name type="scientific">Penaeus vannamei</name>
    <name type="common">Whiteleg shrimp</name>
    <name type="synonym">Litopenaeus vannamei</name>
    <dbReference type="NCBI Taxonomy" id="6689"/>
    <lineage>
        <taxon>Eukaryota</taxon>
        <taxon>Metazoa</taxon>
        <taxon>Ecdysozoa</taxon>
        <taxon>Arthropoda</taxon>
        <taxon>Crustacea</taxon>
        <taxon>Multicrustacea</taxon>
        <taxon>Malacostraca</taxon>
        <taxon>Eumalacostraca</taxon>
        <taxon>Eucarida</taxon>
        <taxon>Decapoda</taxon>
        <taxon>Dendrobranchiata</taxon>
        <taxon>Penaeoidea</taxon>
        <taxon>Penaeidae</taxon>
        <taxon>Penaeus</taxon>
    </lineage>
</organism>
<evidence type="ECO:0000256" key="2">
    <source>
        <dbReference type="ARBA" id="ARBA00004123"/>
    </source>
</evidence>
<protein>
    <recommendedName>
        <fullName evidence="17">Oxidized purine nucleoside triphosphate hydrolase</fullName>
        <ecNumber evidence="16">3.6.1.56</ecNumber>
    </recommendedName>
    <alternativeName>
        <fullName evidence="21">2-hydroxy-dATP diphosphatase</fullName>
    </alternativeName>
    <alternativeName>
        <fullName evidence="20">7,8-dihydro-8-oxoguanine triphosphatase</fullName>
    </alternativeName>
    <alternativeName>
        <fullName evidence="19">8-oxo-dGTPase</fullName>
    </alternativeName>
    <alternativeName>
        <fullName evidence="22">Methylated purine nucleoside triphosphate hydrolase</fullName>
    </alternativeName>
    <alternativeName>
        <fullName evidence="18">Nucleoside diphosphate-linked moiety X motif 1</fullName>
    </alternativeName>
</protein>
<dbReference type="GO" id="GO:0003723">
    <property type="term" value="F:RNA binding"/>
    <property type="evidence" value="ECO:0007669"/>
    <property type="project" value="UniProtKB-KW"/>
</dbReference>
<dbReference type="PROSITE" id="PS51462">
    <property type="entry name" value="NUDIX"/>
    <property type="match status" value="1"/>
</dbReference>
<evidence type="ECO:0000256" key="27">
    <source>
        <dbReference type="RuleBase" id="RU003476"/>
    </source>
</evidence>
<dbReference type="GO" id="GO:0005737">
    <property type="term" value="C:cytoplasm"/>
    <property type="evidence" value="ECO:0007669"/>
    <property type="project" value="UniProtKB-SubCell"/>
</dbReference>
<dbReference type="GO" id="GO:0008828">
    <property type="term" value="F:dATP diphosphatase activity"/>
    <property type="evidence" value="ECO:0007669"/>
    <property type="project" value="UniProtKB-EC"/>
</dbReference>
<reference evidence="29 30" key="2">
    <citation type="submission" date="2019-01" db="EMBL/GenBank/DDBJ databases">
        <title>The decoding of complex shrimp genome reveals the adaptation for benthos swimmer, frequently molting mechanism and breeding impact on genome.</title>
        <authorList>
            <person name="Sun Y."/>
            <person name="Gao Y."/>
            <person name="Yu Y."/>
        </authorList>
    </citation>
    <scope>NUCLEOTIDE SEQUENCE [LARGE SCALE GENOMIC DNA]</scope>
    <source>
        <tissue evidence="29">Muscle</tissue>
    </source>
</reference>